<dbReference type="Pfam" id="PF07228">
    <property type="entry name" value="SpoIIE"/>
    <property type="match status" value="1"/>
</dbReference>
<comment type="caution">
    <text evidence="3">The sequence shown here is derived from an EMBL/GenBank/DDBJ whole genome shotgun (WGS) entry which is preliminary data.</text>
</comment>
<dbReference type="SMART" id="SM00331">
    <property type="entry name" value="PP2C_SIG"/>
    <property type="match status" value="1"/>
</dbReference>
<dbReference type="PANTHER" id="PTHR43156">
    <property type="entry name" value="STAGE II SPORULATION PROTEIN E-RELATED"/>
    <property type="match status" value="1"/>
</dbReference>
<dbReference type="PANTHER" id="PTHR43156:SF2">
    <property type="entry name" value="STAGE II SPORULATION PROTEIN E"/>
    <property type="match status" value="1"/>
</dbReference>
<proteinExistence type="predicted"/>
<evidence type="ECO:0000259" key="2">
    <source>
        <dbReference type="PROSITE" id="PS51746"/>
    </source>
</evidence>
<feature type="domain" description="PPM-type phosphatase" evidence="2">
    <location>
        <begin position="223"/>
        <end position="446"/>
    </location>
</feature>
<dbReference type="GO" id="GO:0016791">
    <property type="term" value="F:phosphatase activity"/>
    <property type="evidence" value="ECO:0007669"/>
    <property type="project" value="TreeGrafter"/>
</dbReference>
<keyword evidence="4" id="KW-1185">Reference proteome</keyword>
<dbReference type="PROSITE" id="PS51746">
    <property type="entry name" value="PPM_2"/>
    <property type="match status" value="1"/>
</dbReference>
<accession>A0A7Y9F232</accession>
<gene>
    <name evidence="3" type="ORF">BKA08_002453</name>
</gene>
<sequence>MTATTRERPARLLADSRSAEPRARLAQAVSRAEFLLRLSRSVSAVQNPDRGLEALVELLLDEVVDVAQVVVRSGPHHLVSSGTHVDEPTTVRRPLADPLPRDAAATMETGLATEVVLPRHGSARREALRSVVVDPDLAARLELSEVELLVVLPLTARGRTLGSLVVGRDRGGDFSGSHAFLGDLTDRIGVGLDATLLVAESRYVADVLRRSLAPGRVPEVPGLQIATHVRVAHESQAVGGDFFDVLSDPAHPDDLMLLCGDVTGKGVEAAVHAKRIRNAVRTSSLVHREPGAVLALTNRVLVLEADQDDEFSERLATAVCGRLTRDGDRLEVTLAGAGHPDALIVRADGSVEAQEGQGVALGLLDGADFPETTACLDPGDTLVLYTDGVTEARGVHDLFGQERLEATLAAVAGMPAAAVAEAVAVAVSDHLGERAHDDIALVVLHREVGAGA</sequence>
<evidence type="ECO:0000256" key="1">
    <source>
        <dbReference type="ARBA" id="ARBA00022801"/>
    </source>
</evidence>
<dbReference type="Gene3D" id="3.60.40.10">
    <property type="entry name" value="PPM-type phosphatase domain"/>
    <property type="match status" value="1"/>
</dbReference>
<protein>
    <recommendedName>
        <fullName evidence="2">PPM-type phosphatase domain-containing protein</fullName>
    </recommendedName>
</protein>
<dbReference type="RefSeq" id="WP_179615866.1">
    <property type="nucleotide sequence ID" value="NZ_CP059163.1"/>
</dbReference>
<dbReference type="AlphaFoldDB" id="A0A7Y9F232"/>
<organism evidence="3 4">
    <name type="scientific">Nocardioides marinisabuli</name>
    <dbReference type="NCBI Taxonomy" id="419476"/>
    <lineage>
        <taxon>Bacteria</taxon>
        <taxon>Bacillati</taxon>
        <taxon>Actinomycetota</taxon>
        <taxon>Actinomycetes</taxon>
        <taxon>Propionibacteriales</taxon>
        <taxon>Nocardioidaceae</taxon>
        <taxon>Nocardioides</taxon>
    </lineage>
</organism>
<dbReference type="EMBL" id="JACCBE010000001">
    <property type="protein sequence ID" value="NYD58215.1"/>
    <property type="molecule type" value="Genomic_DNA"/>
</dbReference>
<evidence type="ECO:0000313" key="4">
    <source>
        <dbReference type="Proteomes" id="UP000516957"/>
    </source>
</evidence>
<dbReference type="InterPro" id="IPR036457">
    <property type="entry name" value="PPM-type-like_dom_sf"/>
</dbReference>
<dbReference type="SUPFAM" id="SSF81606">
    <property type="entry name" value="PP2C-like"/>
    <property type="match status" value="1"/>
</dbReference>
<reference evidence="3 4" key="1">
    <citation type="submission" date="2020-07" db="EMBL/GenBank/DDBJ databases">
        <title>Sequencing the genomes of 1000 actinobacteria strains.</title>
        <authorList>
            <person name="Klenk H.-P."/>
        </authorList>
    </citation>
    <scope>NUCLEOTIDE SEQUENCE [LARGE SCALE GENOMIC DNA]</scope>
    <source>
        <strain evidence="3 4">DSM 18965</strain>
    </source>
</reference>
<dbReference type="InterPro" id="IPR001932">
    <property type="entry name" value="PPM-type_phosphatase-like_dom"/>
</dbReference>
<keyword evidence="1" id="KW-0378">Hydrolase</keyword>
<evidence type="ECO:0000313" key="3">
    <source>
        <dbReference type="EMBL" id="NYD58215.1"/>
    </source>
</evidence>
<dbReference type="Proteomes" id="UP000516957">
    <property type="component" value="Unassembled WGS sequence"/>
</dbReference>
<dbReference type="Gene3D" id="3.30.450.40">
    <property type="match status" value="1"/>
</dbReference>
<name>A0A7Y9F232_9ACTN</name>
<dbReference type="InterPro" id="IPR029016">
    <property type="entry name" value="GAF-like_dom_sf"/>
</dbReference>
<dbReference type="InterPro" id="IPR052016">
    <property type="entry name" value="Bact_Sigma-Reg"/>
</dbReference>